<evidence type="ECO:0000313" key="1">
    <source>
        <dbReference type="EMBL" id="MBU9726168.1"/>
    </source>
</evidence>
<evidence type="ECO:0000313" key="2">
    <source>
        <dbReference type="Proteomes" id="UP001314681"/>
    </source>
</evidence>
<protein>
    <submittedName>
        <fullName evidence="1">Uncharacterized protein</fullName>
    </submittedName>
</protein>
<dbReference type="RefSeq" id="WP_238726673.1">
    <property type="nucleotide sequence ID" value="NZ_JAHQCX010000005.1"/>
</dbReference>
<dbReference type="Proteomes" id="UP001314681">
    <property type="component" value="Unassembled WGS sequence"/>
</dbReference>
<keyword evidence="2" id="KW-1185">Reference proteome</keyword>
<reference evidence="1 2" key="1">
    <citation type="submission" date="2021-06" db="EMBL/GenBank/DDBJ databases">
        <title>Description of novel taxa of the family Lachnospiraceae.</title>
        <authorList>
            <person name="Chaplin A.V."/>
            <person name="Sokolova S.R."/>
            <person name="Pikina A.P."/>
            <person name="Korzhanova M."/>
            <person name="Belova V."/>
            <person name="Korostin D."/>
            <person name="Efimov B.A."/>
        </authorList>
    </citation>
    <scope>NUCLEOTIDE SEQUENCE [LARGE SCALE GENOMIC DNA]</scope>
    <source>
        <strain evidence="1 2">ASD4241</strain>
    </source>
</reference>
<organism evidence="1 2">
    <name type="scientific">Diplocloster modestus</name>
    <dbReference type="NCBI Taxonomy" id="2850322"/>
    <lineage>
        <taxon>Bacteria</taxon>
        <taxon>Bacillati</taxon>
        <taxon>Bacillota</taxon>
        <taxon>Clostridia</taxon>
        <taxon>Lachnospirales</taxon>
        <taxon>Lachnospiraceae</taxon>
        <taxon>Diplocloster</taxon>
    </lineage>
</organism>
<proteinExistence type="predicted"/>
<name>A0ABS6K6Q0_9FIRM</name>
<dbReference type="EMBL" id="JAHQCX010000005">
    <property type="protein sequence ID" value="MBU9726168.1"/>
    <property type="molecule type" value="Genomic_DNA"/>
</dbReference>
<comment type="caution">
    <text evidence="1">The sequence shown here is derived from an EMBL/GenBank/DDBJ whole genome shotgun (WGS) entry which is preliminary data.</text>
</comment>
<gene>
    <name evidence="1" type="ORF">KTH90_09085</name>
</gene>
<accession>A0ABS6K6Q0</accession>
<sequence length="55" mass="6008">MLKVFLAEDEFVIREGIKNNRCCTGSAGKTRLLTIAKPLRHSGITGSAMGFFALH</sequence>